<feature type="transmembrane region" description="Helical" evidence="1">
    <location>
        <begin position="188"/>
        <end position="207"/>
    </location>
</feature>
<feature type="transmembrane region" description="Helical" evidence="1">
    <location>
        <begin position="213"/>
        <end position="230"/>
    </location>
</feature>
<comment type="caution">
    <text evidence="2">The sequence shown here is derived from an EMBL/GenBank/DDBJ whole genome shotgun (WGS) entry which is preliminary data.</text>
</comment>
<dbReference type="RefSeq" id="WP_219539490.1">
    <property type="nucleotide sequence ID" value="NZ_JAHKRM010000063.1"/>
</dbReference>
<keyword evidence="3" id="KW-1185">Reference proteome</keyword>
<protein>
    <submittedName>
        <fullName evidence="2">Uncharacterized protein</fullName>
    </submittedName>
</protein>
<gene>
    <name evidence="2" type="ORF">ACFSJ0_52600</name>
</gene>
<sequence length="336" mass="36489">MWQALSVGGRWVFGLICLGYVLVSFITLRGLIAAPRYRILYGRVQDCRARARVLKSTSSYPDQAVITDAVLDRLADLERNDTVAWRIPRIGGVISIPLSKLSAAWRVLHAAERQLVRLESDEEIAILATSTALRTQGAHDARAKRVAQDLTAAGVEPARRRHLLIALLDHLHAQEERSFELDYEQQRVALWLALVGLFGVFGIGAAFDHRTTLLLGAIGGFLSPVVGAMRAQKQSSWGVMVLSPVGGALAAAGGLLLTRMLSDQQINILGQVFRENSWGAPDKPLALALALLFGFSGTLFSRMALAASIQLAIHQDNESDDERAGDAGSQALLERP</sequence>
<evidence type="ECO:0000256" key="1">
    <source>
        <dbReference type="SAM" id="Phobius"/>
    </source>
</evidence>
<reference evidence="3" key="1">
    <citation type="journal article" date="2019" name="Int. J. Syst. Evol. Microbiol.">
        <title>The Global Catalogue of Microorganisms (GCM) 10K type strain sequencing project: providing services to taxonomists for standard genome sequencing and annotation.</title>
        <authorList>
            <consortium name="The Broad Institute Genomics Platform"/>
            <consortium name="The Broad Institute Genome Sequencing Center for Infectious Disease"/>
            <person name="Wu L."/>
            <person name="Ma J."/>
        </authorList>
    </citation>
    <scope>NUCLEOTIDE SEQUENCE [LARGE SCALE GENOMIC DNA]</scope>
    <source>
        <strain evidence="3">CGMCC 1.15399</strain>
    </source>
</reference>
<dbReference type="EMBL" id="JBHUCM010000050">
    <property type="protein sequence ID" value="MFD1545766.1"/>
    <property type="molecule type" value="Genomic_DNA"/>
</dbReference>
<feature type="transmembrane region" description="Helical" evidence="1">
    <location>
        <begin position="237"/>
        <end position="257"/>
    </location>
</feature>
<accession>A0ABW4GSJ7</accession>
<evidence type="ECO:0000313" key="3">
    <source>
        <dbReference type="Proteomes" id="UP001597097"/>
    </source>
</evidence>
<organism evidence="2 3">
    <name type="scientific">Nonomuraea guangzhouensis</name>
    <dbReference type="NCBI Taxonomy" id="1291555"/>
    <lineage>
        <taxon>Bacteria</taxon>
        <taxon>Bacillati</taxon>
        <taxon>Actinomycetota</taxon>
        <taxon>Actinomycetes</taxon>
        <taxon>Streptosporangiales</taxon>
        <taxon>Streptosporangiaceae</taxon>
        <taxon>Nonomuraea</taxon>
    </lineage>
</organism>
<proteinExistence type="predicted"/>
<keyword evidence="1" id="KW-0812">Transmembrane</keyword>
<name>A0ABW4GSJ7_9ACTN</name>
<dbReference type="Proteomes" id="UP001597097">
    <property type="component" value="Unassembled WGS sequence"/>
</dbReference>
<feature type="transmembrane region" description="Helical" evidence="1">
    <location>
        <begin position="285"/>
        <end position="305"/>
    </location>
</feature>
<evidence type="ECO:0000313" key="2">
    <source>
        <dbReference type="EMBL" id="MFD1545766.1"/>
    </source>
</evidence>
<keyword evidence="1" id="KW-0472">Membrane</keyword>
<feature type="transmembrane region" description="Helical" evidence="1">
    <location>
        <begin position="12"/>
        <end position="32"/>
    </location>
</feature>
<keyword evidence="1" id="KW-1133">Transmembrane helix</keyword>